<keyword evidence="4 13" id="KW-0540">Nuclease</keyword>
<dbReference type="FunFam" id="3.40.50.10130:FF:000003">
    <property type="entry name" value="Crossover junction endonuclease MUS81"/>
    <property type="match status" value="1"/>
</dbReference>
<feature type="region of interest" description="Disordered" evidence="14">
    <location>
        <begin position="249"/>
        <end position="316"/>
    </location>
</feature>
<dbReference type="GeneID" id="20231260"/>
<evidence type="ECO:0000259" key="15">
    <source>
        <dbReference type="SMART" id="SM00891"/>
    </source>
</evidence>
<dbReference type="EC" id="3.1.22.-" evidence="13"/>
<keyword evidence="9 13" id="KW-0460">Magnesium</keyword>
<dbReference type="Gene3D" id="1.10.150.670">
    <property type="entry name" value="Crossover junction endonuclease EME1, DNA-binding domain"/>
    <property type="match status" value="1"/>
</dbReference>
<dbReference type="SUPFAM" id="SSF47802">
    <property type="entry name" value="DNA polymerase beta, N-terminal domain-like"/>
    <property type="match status" value="1"/>
</dbReference>
<dbReference type="InterPro" id="IPR036388">
    <property type="entry name" value="WH-like_DNA-bd_sf"/>
</dbReference>
<name>V4C4L0_LOTGI</name>
<organism evidence="16 17">
    <name type="scientific">Lottia gigantea</name>
    <name type="common">Giant owl limpet</name>
    <dbReference type="NCBI Taxonomy" id="225164"/>
    <lineage>
        <taxon>Eukaryota</taxon>
        <taxon>Metazoa</taxon>
        <taxon>Spiralia</taxon>
        <taxon>Lophotrochozoa</taxon>
        <taxon>Mollusca</taxon>
        <taxon>Gastropoda</taxon>
        <taxon>Patellogastropoda</taxon>
        <taxon>Lottioidea</taxon>
        <taxon>Lottiidae</taxon>
        <taxon>Lottia</taxon>
    </lineage>
</organism>
<dbReference type="InterPro" id="IPR011335">
    <property type="entry name" value="Restrct_endonuc-II-like"/>
</dbReference>
<evidence type="ECO:0000256" key="10">
    <source>
        <dbReference type="ARBA" id="ARBA00023172"/>
    </source>
</evidence>
<keyword evidence="6 13" id="KW-0255">Endonuclease</keyword>
<dbReference type="InterPro" id="IPR033309">
    <property type="entry name" value="Mus81"/>
</dbReference>
<dbReference type="CDD" id="cd20074">
    <property type="entry name" value="XPF_nuclease_Mus81"/>
    <property type="match status" value="1"/>
</dbReference>
<evidence type="ECO:0000256" key="7">
    <source>
        <dbReference type="ARBA" id="ARBA00022763"/>
    </source>
</evidence>
<evidence type="ECO:0000313" key="16">
    <source>
        <dbReference type="EMBL" id="ESO96484.1"/>
    </source>
</evidence>
<dbReference type="PANTHER" id="PTHR13451:SF0">
    <property type="entry name" value="CROSSOVER JUNCTION ENDONUCLEASE MUS81"/>
    <property type="match status" value="1"/>
</dbReference>
<dbReference type="InterPro" id="IPR042530">
    <property type="entry name" value="EME1/EME2_C"/>
</dbReference>
<dbReference type="EMBL" id="KB201459">
    <property type="protein sequence ID" value="ESO96484.1"/>
    <property type="molecule type" value="Genomic_DNA"/>
</dbReference>
<dbReference type="Proteomes" id="UP000030746">
    <property type="component" value="Unassembled WGS sequence"/>
</dbReference>
<comment type="similarity">
    <text evidence="3 13">Belongs to the XPF family.</text>
</comment>
<dbReference type="STRING" id="225164.V4C4L0"/>
<feature type="compositionally biased region" description="Low complexity" evidence="14">
    <location>
        <begin position="288"/>
        <end position="315"/>
    </location>
</feature>
<keyword evidence="10 13" id="KW-0233">DNA recombination</keyword>
<evidence type="ECO:0000256" key="2">
    <source>
        <dbReference type="ARBA" id="ARBA00004123"/>
    </source>
</evidence>
<dbReference type="GO" id="GO:0005634">
    <property type="term" value="C:nucleus"/>
    <property type="evidence" value="ECO:0007669"/>
    <property type="project" value="UniProtKB-SubCell"/>
</dbReference>
<keyword evidence="5 13" id="KW-0479">Metal-binding</keyword>
<dbReference type="InterPro" id="IPR027421">
    <property type="entry name" value="DNA_pol_lamdba_lyase_dom_sf"/>
</dbReference>
<dbReference type="InterPro" id="IPR010996">
    <property type="entry name" value="HHH_MUS81"/>
</dbReference>
<dbReference type="GO" id="GO:0006308">
    <property type="term" value="P:DNA catabolic process"/>
    <property type="evidence" value="ECO:0007669"/>
    <property type="project" value="UniProtKB-UniRule"/>
</dbReference>
<comment type="cofactor">
    <cofactor evidence="1 13">
        <name>Mg(2+)</name>
        <dbReference type="ChEBI" id="CHEBI:18420"/>
    </cofactor>
</comment>
<dbReference type="GO" id="GO:0003677">
    <property type="term" value="F:DNA binding"/>
    <property type="evidence" value="ECO:0007669"/>
    <property type="project" value="UniProtKB-UniRule"/>
</dbReference>
<dbReference type="Pfam" id="PF14716">
    <property type="entry name" value="HHH_8"/>
    <property type="match status" value="1"/>
</dbReference>
<evidence type="ECO:0000256" key="1">
    <source>
        <dbReference type="ARBA" id="ARBA00001946"/>
    </source>
</evidence>
<gene>
    <name evidence="16" type="ORF">LOTGIDRAFT_115731</name>
</gene>
<dbReference type="CDD" id="cd21036">
    <property type="entry name" value="WH_MUS81"/>
    <property type="match status" value="1"/>
</dbReference>
<dbReference type="FunFam" id="1.10.150.110:FF:000001">
    <property type="entry name" value="Putative Crossover junction endonuclease MUS81"/>
    <property type="match status" value="1"/>
</dbReference>
<dbReference type="GO" id="GO:0000727">
    <property type="term" value="P:double-strand break repair via break-induced replication"/>
    <property type="evidence" value="ECO:0007669"/>
    <property type="project" value="UniProtKB-UniRule"/>
</dbReference>
<reference evidence="16 17" key="1">
    <citation type="journal article" date="2013" name="Nature">
        <title>Insights into bilaterian evolution from three spiralian genomes.</title>
        <authorList>
            <person name="Simakov O."/>
            <person name="Marletaz F."/>
            <person name="Cho S.J."/>
            <person name="Edsinger-Gonzales E."/>
            <person name="Havlak P."/>
            <person name="Hellsten U."/>
            <person name="Kuo D.H."/>
            <person name="Larsson T."/>
            <person name="Lv J."/>
            <person name="Arendt D."/>
            <person name="Savage R."/>
            <person name="Osoegawa K."/>
            <person name="de Jong P."/>
            <person name="Grimwood J."/>
            <person name="Chapman J.A."/>
            <person name="Shapiro H."/>
            <person name="Aerts A."/>
            <person name="Otillar R.P."/>
            <person name="Terry A.Y."/>
            <person name="Boore J.L."/>
            <person name="Grigoriev I.V."/>
            <person name="Lindberg D.R."/>
            <person name="Seaver E.C."/>
            <person name="Weisblat D.A."/>
            <person name="Putnam N.H."/>
            <person name="Rokhsar D.S."/>
        </authorList>
    </citation>
    <scope>NUCLEOTIDE SEQUENCE [LARGE SCALE GENOMIC DNA]</scope>
</reference>
<dbReference type="HOGENOM" id="CLU_014329_1_1_1"/>
<dbReference type="KEGG" id="lgi:LOTGIDRAFT_115731"/>
<evidence type="ECO:0000313" key="17">
    <source>
        <dbReference type="Proteomes" id="UP000030746"/>
    </source>
</evidence>
<dbReference type="GO" id="GO:0031573">
    <property type="term" value="P:mitotic intra-S DNA damage checkpoint signaling"/>
    <property type="evidence" value="ECO:0007669"/>
    <property type="project" value="TreeGrafter"/>
</dbReference>
<evidence type="ECO:0000256" key="3">
    <source>
        <dbReference type="ARBA" id="ARBA00010015"/>
    </source>
</evidence>
<dbReference type="PANTHER" id="PTHR13451">
    <property type="entry name" value="CLASS II CROSSOVER JUNCTION ENDONUCLEASE MUS81"/>
    <property type="match status" value="1"/>
</dbReference>
<dbReference type="SMART" id="SM00891">
    <property type="entry name" value="ERCC4"/>
    <property type="match status" value="1"/>
</dbReference>
<keyword evidence="12 13" id="KW-0539">Nucleus</keyword>
<dbReference type="SUPFAM" id="SSF52980">
    <property type="entry name" value="Restriction endonuclease-like"/>
    <property type="match status" value="1"/>
</dbReference>
<dbReference type="InterPro" id="IPR047416">
    <property type="entry name" value="XPF_nuclease_Mus81"/>
</dbReference>
<keyword evidence="17" id="KW-1185">Reference proteome</keyword>
<dbReference type="Pfam" id="PF21292">
    <property type="entry name" value="EME1-MUS81_C"/>
    <property type="match status" value="1"/>
</dbReference>
<keyword evidence="11 13" id="KW-0234">DNA repair</keyword>
<dbReference type="FunFam" id="1.10.10.10:FF:000307">
    <property type="entry name" value="Crossover junction endonuclease MUS81"/>
    <property type="match status" value="1"/>
</dbReference>
<evidence type="ECO:0000256" key="4">
    <source>
        <dbReference type="ARBA" id="ARBA00022722"/>
    </source>
</evidence>
<accession>V4C4L0</accession>
<evidence type="ECO:0000256" key="8">
    <source>
        <dbReference type="ARBA" id="ARBA00022801"/>
    </source>
</evidence>
<protein>
    <recommendedName>
        <fullName evidence="13">Crossover junction endonuclease MUS81</fullName>
        <ecNumber evidence="13">3.1.22.-</ecNumber>
    </recommendedName>
</protein>
<evidence type="ECO:0000256" key="11">
    <source>
        <dbReference type="ARBA" id="ARBA00023204"/>
    </source>
</evidence>
<sequence length="618" mass="69865">MEDDLDELYGKRKRKKVARPNPLFEKWLTEWRDEAALKGWKSQYNYAKALDALKKFPLRLEYGKDCKMLKNFGEKTCKMLDMKLAEHMKVNGDTLICLEQKDVNFNTIVLSDTYHIVIILSKIVFQKRRKSSGNKEYIPAYRSGGYAILLALYTDRQAANCKGYLTKTELMREAQPLADKSFTEPDPGAAQWYTAWSSMATLLKKGLVVKERSPAQFSLSESGCALAYRLLYVDEHTTFNDTPVAVRQDQVEPPLPGLEIDDNKEVENDEGISDFGHMPTEIDDNRDNSQSSSTTVTSLDVDTNSQSSTVSSTSSLPVPEFVLRPGEFEVVLVIDNREFYGSSKSKTKILLPDLMKNKVNCDLRELHVGDLVWIAREKVPHIPGQLRQGEGRELVLDYIVERKRMDDLVGSMVDGRLQDQKFRLKRCGVKNAIFLIENYGSMQNFSIGEDRIKQSIANTQVIDGFGVKRVKDTKESVVYLTVMTRYLQNYYQNKTLHTCSPDVVKELNRPFDINNTDHYLMPFQNFNLGSVKSKALTVSEMFGKQLIQLNGMSADKAKAVIDNYPTPISLLEAYAGCRGLKEKEQLLAGIKCGKLTRNLGLAQSKQIAGIYCTTGALT</sequence>
<dbReference type="CTD" id="20231260"/>
<dbReference type="Pfam" id="PF02732">
    <property type="entry name" value="ERCC4"/>
    <property type="match status" value="1"/>
</dbReference>
<dbReference type="GO" id="GO:0031297">
    <property type="term" value="P:replication fork processing"/>
    <property type="evidence" value="ECO:0007669"/>
    <property type="project" value="UniProtKB-ARBA"/>
</dbReference>
<evidence type="ECO:0000256" key="6">
    <source>
        <dbReference type="ARBA" id="ARBA00022759"/>
    </source>
</evidence>
<dbReference type="InterPro" id="IPR047417">
    <property type="entry name" value="WHD_MUS81"/>
</dbReference>
<dbReference type="OrthoDB" id="5963188at2759"/>
<keyword evidence="8 13" id="KW-0378">Hydrolase</keyword>
<dbReference type="GO" id="GO:0000712">
    <property type="term" value="P:resolution of meiotic recombination intermediates"/>
    <property type="evidence" value="ECO:0007669"/>
    <property type="project" value="TreeGrafter"/>
</dbReference>
<dbReference type="OMA" id="ELGDAMW"/>
<evidence type="ECO:0000256" key="12">
    <source>
        <dbReference type="ARBA" id="ARBA00023242"/>
    </source>
</evidence>
<dbReference type="Gene3D" id="1.10.150.110">
    <property type="entry name" value="DNA polymerase beta, N-terminal domain-like"/>
    <property type="match status" value="1"/>
</dbReference>
<evidence type="ECO:0000256" key="14">
    <source>
        <dbReference type="SAM" id="MobiDB-lite"/>
    </source>
</evidence>
<evidence type="ECO:0000256" key="13">
    <source>
        <dbReference type="RuleBase" id="RU369042"/>
    </source>
</evidence>
<feature type="domain" description="ERCC4" evidence="15">
    <location>
        <begin position="331"/>
        <end position="440"/>
    </location>
</feature>
<comment type="subunit">
    <text evidence="13">Interacts with EME1.</text>
</comment>
<dbReference type="Pfam" id="PF21136">
    <property type="entry name" value="WHD_MUS81"/>
    <property type="match status" value="1"/>
</dbReference>
<dbReference type="RefSeq" id="XP_009052842.1">
    <property type="nucleotide sequence ID" value="XM_009054594.1"/>
</dbReference>
<keyword evidence="7 13" id="KW-0227">DNA damage</keyword>
<proteinExistence type="inferred from homology"/>
<comment type="function">
    <text evidence="13">Interacts with EME1 to form a DNA structure-specific endonuclease with substrate preference for branched DNA structures with a 5'-end at the branch nick. Typical substrates include 3'-flap structures, D-loops, replication forks and nicked Holliday junctions. May be required in mitosis for the processing of stalled or collapsed replication fork intermediates. May be required in meiosis for the repair of meiosis-specific double strand breaks subsequent to single-end invasion (SEI).</text>
</comment>
<dbReference type="AlphaFoldDB" id="V4C4L0"/>
<dbReference type="GO" id="GO:0048257">
    <property type="term" value="F:3'-flap endonuclease activity"/>
    <property type="evidence" value="ECO:0007669"/>
    <property type="project" value="TreeGrafter"/>
</dbReference>
<dbReference type="GO" id="GO:0008821">
    <property type="term" value="F:crossover junction DNA endonuclease activity"/>
    <property type="evidence" value="ECO:0007669"/>
    <property type="project" value="UniProtKB-UniRule"/>
</dbReference>
<dbReference type="Gene3D" id="1.10.10.10">
    <property type="entry name" value="Winged helix-like DNA-binding domain superfamily/Winged helix DNA-binding domain"/>
    <property type="match status" value="1"/>
</dbReference>
<dbReference type="GO" id="GO:0048476">
    <property type="term" value="C:Holliday junction resolvase complex"/>
    <property type="evidence" value="ECO:0007669"/>
    <property type="project" value="UniProtKB-UniRule"/>
</dbReference>
<evidence type="ECO:0000256" key="9">
    <source>
        <dbReference type="ARBA" id="ARBA00022842"/>
    </source>
</evidence>
<dbReference type="GO" id="GO:0046872">
    <property type="term" value="F:metal ion binding"/>
    <property type="evidence" value="ECO:0007669"/>
    <property type="project" value="UniProtKB-UniRule"/>
</dbReference>
<dbReference type="Gene3D" id="3.40.50.10130">
    <property type="match status" value="1"/>
</dbReference>
<dbReference type="InterPro" id="IPR006166">
    <property type="entry name" value="ERCC4_domain"/>
</dbReference>
<comment type="subcellular location">
    <subcellularLocation>
        <location evidence="2 13">Nucleus</location>
    </subcellularLocation>
</comment>
<evidence type="ECO:0000256" key="5">
    <source>
        <dbReference type="ARBA" id="ARBA00022723"/>
    </source>
</evidence>